<feature type="transmembrane region" description="Helical" evidence="7">
    <location>
        <begin position="255"/>
        <end position="282"/>
    </location>
</feature>
<keyword evidence="4 7" id="KW-0812">Transmembrane</keyword>
<feature type="transmembrane region" description="Helical" evidence="7">
    <location>
        <begin position="197"/>
        <end position="215"/>
    </location>
</feature>
<dbReference type="CDD" id="cd13127">
    <property type="entry name" value="MATE_tuaB_like"/>
    <property type="match status" value="1"/>
</dbReference>
<evidence type="ECO:0000256" key="5">
    <source>
        <dbReference type="ARBA" id="ARBA00022989"/>
    </source>
</evidence>
<feature type="transmembrane region" description="Helical" evidence="7">
    <location>
        <begin position="342"/>
        <end position="367"/>
    </location>
</feature>
<dbReference type="RefSeq" id="WP_163287902.1">
    <property type="nucleotide sequence ID" value="NZ_JAAGWY010000001.1"/>
</dbReference>
<evidence type="ECO:0000256" key="2">
    <source>
        <dbReference type="ARBA" id="ARBA00007430"/>
    </source>
</evidence>
<accession>A0A6L9XUW9</accession>
<dbReference type="Proteomes" id="UP000474967">
    <property type="component" value="Unassembled WGS sequence"/>
</dbReference>
<proteinExistence type="inferred from homology"/>
<feature type="transmembrane region" description="Helical" evidence="7">
    <location>
        <begin position="462"/>
        <end position="482"/>
    </location>
</feature>
<feature type="transmembrane region" description="Helical" evidence="7">
    <location>
        <begin position="303"/>
        <end position="330"/>
    </location>
</feature>
<feature type="transmembrane region" description="Helical" evidence="7">
    <location>
        <begin position="374"/>
        <end position="396"/>
    </location>
</feature>
<evidence type="ECO:0000256" key="3">
    <source>
        <dbReference type="ARBA" id="ARBA00022475"/>
    </source>
</evidence>
<feature type="transmembrane region" description="Helical" evidence="7">
    <location>
        <begin position="138"/>
        <end position="159"/>
    </location>
</feature>
<dbReference type="AlphaFoldDB" id="A0A6L9XUW9"/>
<evidence type="ECO:0000313" key="8">
    <source>
        <dbReference type="EMBL" id="NEN04808.1"/>
    </source>
</evidence>
<dbReference type="PANTHER" id="PTHR30250">
    <property type="entry name" value="PST FAMILY PREDICTED COLANIC ACID TRANSPORTER"/>
    <property type="match status" value="1"/>
</dbReference>
<comment type="subcellular location">
    <subcellularLocation>
        <location evidence="1">Cell membrane</location>
        <topology evidence="1">Multi-pass membrane protein</topology>
    </subcellularLocation>
</comment>
<evidence type="ECO:0000256" key="1">
    <source>
        <dbReference type="ARBA" id="ARBA00004651"/>
    </source>
</evidence>
<feature type="transmembrane region" description="Helical" evidence="7">
    <location>
        <begin position="402"/>
        <end position="423"/>
    </location>
</feature>
<gene>
    <name evidence="8" type="ORF">G3T36_02890</name>
</gene>
<evidence type="ECO:0000313" key="9">
    <source>
        <dbReference type="Proteomes" id="UP000474967"/>
    </source>
</evidence>
<keyword evidence="6 7" id="KW-0472">Membrane</keyword>
<keyword evidence="9" id="KW-1185">Reference proteome</keyword>
<keyword evidence="3" id="KW-1003">Cell membrane</keyword>
<sequence length="500" mass="51607">MTGDASGRDTALPAQEAGASEPAVGRSLLSRAAHGAAWSGVSTVVLRLGGLVVGIVLARLLAPEQFGVYAVALTVQGILITVADLGLSADLIRSDEPDRIAPTVATLGLTAGAVTMLATVASSTWLASLLASPQAAPAIAVLSLTLLLAGGTVVPFAMLQRRFQQRELFFVGVADFVVSTTVTLLLVALGFGVMGLAIGRVAAQCVSSTMQYLLARVVPRFSIDRTVVKGVLAFGLPIAAANLLSWALLNVDNIVLARVAGATALGYYVLAFNVSSWPMSALSQVVRSISLPFFSRSQGGSHAFVVVASVAWAGALPAGTVLAALSFPLIDVLYGARWLPGAPVLAALGLYGSLRVAFDISAGYLYSQGRSRPVLWIQIVWLVALAGAMVAATQAYGIKGAGWAHVIVAVAVILPAYLIALKLCGVRIGELARIAWVPTVATIPAVAAAVAATLLIHDPLPALMAGGAAALAIYAALIWPWLRRMLRQLRGSADPSRTEG</sequence>
<dbReference type="Pfam" id="PF13440">
    <property type="entry name" value="Polysacc_synt_3"/>
    <property type="match status" value="1"/>
</dbReference>
<feature type="transmembrane region" description="Helical" evidence="7">
    <location>
        <begin position="435"/>
        <end position="456"/>
    </location>
</feature>
<name>A0A6L9XUW9_9MICO</name>
<dbReference type="GO" id="GO:0005886">
    <property type="term" value="C:plasma membrane"/>
    <property type="evidence" value="ECO:0007669"/>
    <property type="project" value="UniProtKB-SubCell"/>
</dbReference>
<evidence type="ECO:0000256" key="6">
    <source>
        <dbReference type="ARBA" id="ARBA00023136"/>
    </source>
</evidence>
<feature type="transmembrane region" description="Helical" evidence="7">
    <location>
        <begin position="104"/>
        <end position="126"/>
    </location>
</feature>
<keyword evidence="5 7" id="KW-1133">Transmembrane helix</keyword>
<comment type="caution">
    <text evidence="8">The sequence shown here is derived from an EMBL/GenBank/DDBJ whole genome shotgun (WGS) entry which is preliminary data.</text>
</comment>
<evidence type="ECO:0000256" key="7">
    <source>
        <dbReference type="SAM" id="Phobius"/>
    </source>
</evidence>
<feature type="transmembrane region" description="Helical" evidence="7">
    <location>
        <begin position="36"/>
        <end position="62"/>
    </location>
</feature>
<feature type="transmembrane region" description="Helical" evidence="7">
    <location>
        <begin position="227"/>
        <end position="249"/>
    </location>
</feature>
<feature type="transmembrane region" description="Helical" evidence="7">
    <location>
        <begin position="168"/>
        <end position="191"/>
    </location>
</feature>
<comment type="similarity">
    <text evidence="2">Belongs to the polysaccharide synthase family.</text>
</comment>
<dbReference type="EMBL" id="JAAGWY010000001">
    <property type="protein sequence ID" value="NEN04808.1"/>
    <property type="molecule type" value="Genomic_DNA"/>
</dbReference>
<dbReference type="InterPro" id="IPR050833">
    <property type="entry name" value="Poly_Biosynth_Transport"/>
</dbReference>
<dbReference type="PANTHER" id="PTHR30250:SF10">
    <property type="entry name" value="LIPOPOLYSACCHARIDE BIOSYNTHESIS PROTEIN WZXC"/>
    <property type="match status" value="1"/>
</dbReference>
<evidence type="ECO:0000256" key="4">
    <source>
        <dbReference type="ARBA" id="ARBA00022692"/>
    </source>
</evidence>
<reference evidence="8 9" key="1">
    <citation type="journal article" date="2014" name="J. Microbiol.">
        <title>Diaminobutyricibacter tongyongensis gen. nov., sp. nov. and Homoserinibacter gongjuensis gen. nov., sp. nov. belong to the family Microbacteriaceae.</title>
        <authorList>
            <person name="Kim S.J."/>
            <person name="Ahn J.H."/>
            <person name="Weon H.Y."/>
            <person name="Hamada M."/>
            <person name="Suzuki K."/>
            <person name="Kwon S.W."/>
        </authorList>
    </citation>
    <scope>NUCLEOTIDE SEQUENCE [LARGE SCALE GENOMIC DNA]</scope>
    <source>
        <strain evidence="8 9">NBRC 108724</strain>
    </source>
</reference>
<protein>
    <submittedName>
        <fullName evidence="8">Lipopolysaccharide biosynthesis protein</fullName>
    </submittedName>
</protein>
<organism evidence="8 9">
    <name type="scientific">Leifsonia tongyongensis</name>
    <dbReference type="NCBI Taxonomy" id="1268043"/>
    <lineage>
        <taxon>Bacteria</taxon>
        <taxon>Bacillati</taxon>
        <taxon>Actinomycetota</taxon>
        <taxon>Actinomycetes</taxon>
        <taxon>Micrococcales</taxon>
        <taxon>Microbacteriaceae</taxon>
        <taxon>Leifsonia</taxon>
    </lineage>
</organism>
<feature type="transmembrane region" description="Helical" evidence="7">
    <location>
        <begin position="68"/>
        <end position="92"/>
    </location>
</feature>